<reference evidence="2 3" key="1">
    <citation type="journal article" date="2018" name="Mol. Genet. Genomics">
        <title>The red deer Cervus elaphus genome CerEla1.0: sequencing, annotating, genes, and chromosomes.</title>
        <authorList>
            <person name="Bana N.A."/>
            <person name="Nyiri A."/>
            <person name="Nagy J."/>
            <person name="Frank K."/>
            <person name="Nagy T."/>
            <person name="Steger V."/>
            <person name="Schiller M."/>
            <person name="Lakatos P."/>
            <person name="Sugar L."/>
            <person name="Horn P."/>
            <person name="Barta E."/>
            <person name="Orosz L."/>
        </authorList>
    </citation>
    <scope>NUCLEOTIDE SEQUENCE [LARGE SCALE GENOMIC DNA]</scope>
    <source>
        <strain evidence="2">Hungarian</strain>
    </source>
</reference>
<dbReference type="AlphaFoldDB" id="A0A212CPE4"/>
<evidence type="ECO:0000313" key="3">
    <source>
        <dbReference type="Proteomes" id="UP000242450"/>
    </source>
</evidence>
<comment type="caution">
    <text evidence="2">The sequence shown here is derived from an EMBL/GenBank/DDBJ whole genome shotgun (WGS) entry which is preliminary data.</text>
</comment>
<evidence type="ECO:0000256" key="1">
    <source>
        <dbReference type="SAM" id="MobiDB-lite"/>
    </source>
</evidence>
<accession>A0A212CPE4</accession>
<organism evidence="2 3">
    <name type="scientific">Cervus elaphus hippelaphus</name>
    <name type="common">European red deer</name>
    <dbReference type="NCBI Taxonomy" id="46360"/>
    <lineage>
        <taxon>Eukaryota</taxon>
        <taxon>Metazoa</taxon>
        <taxon>Chordata</taxon>
        <taxon>Craniata</taxon>
        <taxon>Vertebrata</taxon>
        <taxon>Euteleostomi</taxon>
        <taxon>Mammalia</taxon>
        <taxon>Eutheria</taxon>
        <taxon>Laurasiatheria</taxon>
        <taxon>Artiodactyla</taxon>
        <taxon>Ruminantia</taxon>
        <taxon>Pecora</taxon>
        <taxon>Cervidae</taxon>
        <taxon>Cervinae</taxon>
        <taxon>Cervus</taxon>
    </lineage>
</organism>
<evidence type="ECO:0000313" key="2">
    <source>
        <dbReference type="EMBL" id="OWK07772.1"/>
    </source>
</evidence>
<keyword evidence="3" id="KW-1185">Reference proteome</keyword>
<protein>
    <submittedName>
        <fullName evidence="2">Uncharacterized protein</fullName>
    </submittedName>
</protein>
<gene>
    <name evidence="2" type="ORF">Celaphus_00008743</name>
</gene>
<feature type="region of interest" description="Disordered" evidence="1">
    <location>
        <begin position="32"/>
        <end position="70"/>
    </location>
</feature>
<dbReference type="EMBL" id="MKHE01000015">
    <property type="protein sequence ID" value="OWK07772.1"/>
    <property type="molecule type" value="Genomic_DNA"/>
</dbReference>
<name>A0A212CPE4_CEREH</name>
<dbReference type="Proteomes" id="UP000242450">
    <property type="component" value="Chromosome 15"/>
</dbReference>
<proteinExistence type="predicted"/>
<sequence length="87" mass="9412">MAGSLWGHTVCCFQNQSWTDTLLRWIYLETSGPSVPLRGGESSQSRPDGISARSQLRGAGREASSKTHGQNGLADHFALVKLCVSHN</sequence>